<gene>
    <name evidence="1" type="ORF">ADICYQ_5156</name>
</gene>
<reference evidence="1 2" key="1">
    <citation type="journal article" date="2013" name="Genome Announc.">
        <title>Draft Genome Sequence of Cyclobacterium qasimii Strain M12-11BT, Isolated from Arctic Marine Sediment.</title>
        <authorList>
            <person name="Shivaji S."/>
            <person name="Ara S."/>
            <person name="Singh A."/>
            <person name="Kumar Pinnaka A."/>
        </authorList>
    </citation>
    <scope>NUCLEOTIDE SEQUENCE [LARGE SCALE GENOMIC DNA]</scope>
    <source>
        <strain evidence="1 2">M12-11B</strain>
    </source>
</reference>
<dbReference type="AlphaFoldDB" id="S7WNS5"/>
<dbReference type="STRING" id="641524.ADICYQ_5156"/>
<dbReference type="EMBL" id="ATNM01000174">
    <property type="protein sequence ID" value="EPR65808.1"/>
    <property type="molecule type" value="Genomic_DNA"/>
</dbReference>
<accession>S7WNS5</accession>
<dbReference type="Proteomes" id="UP000014974">
    <property type="component" value="Unassembled WGS sequence"/>
</dbReference>
<proteinExistence type="predicted"/>
<comment type="caution">
    <text evidence="1">The sequence shown here is derived from an EMBL/GenBank/DDBJ whole genome shotgun (WGS) entry which is preliminary data.</text>
</comment>
<evidence type="ECO:0000313" key="1">
    <source>
        <dbReference type="EMBL" id="EPR65808.1"/>
    </source>
</evidence>
<name>S7WNS5_9BACT</name>
<evidence type="ECO:0000313" key="2">
    <source>
        <dbReference type="Proteomes" id="UP000014974"/>
    </source>
</evidence>
<organism evidence="1 2">
    <name type="scientific">Cyclobacterium qasimii M12-11B</name>
    <dbReference type="NCBI Taxonomy" id="641524"/>
    <lineage>
        <taxon>Bacteria</taxon>
        <taxon>Pseudomonadati</taxon>
        <taxon>Bacteroidota</taxon>
        <taxon>Cytophagia</taxon>
        <taxon>Cytophagales</taxon>
        <taxon>Cyclobacteriaceae</taxon>
        <taxon>Cyclobacterium</taxon>
    </lineage>
</organism>
<sequence length="37" mass="4166">MVSLLRSWTLISVFFIIKVVGSSDIGRYFTLPGLGYE</sequence>
<protein>
    <submittedName>
        <fullName evidence="1">Uncharacterized protein</fullName>
    </submittedName>
</protein>